<dbReference type="EMBL" id="BLXT01000311">
    <property type="protein sequence ID" value="GFN75948.1"/>
    <property type="molecule type" value="Genomic_DNA"/>
</dbReference>
<evidence type="ECO:0000313" key="2">
    <source>
        <dbReference type="EMBL" id="GFN75948.1"/>
    </source>
</evidence>
<dbReference type="Proteomes" id="UP000735302">
    <property type="component" value="Unassembled WGS sequence"/>
</dbReference>
<proteinExistence type="predicted"/>
<keyword evidence="3" id="KW-1185">Reference proteome</keyword>
<name>A0AAV3Y151_9GAST</name>
<dbReference type="AlphaFoldDB" id="A0AAV3Y151"/>
<evidence type="ECO:0000313" key="3">
    <source>
        <dbReference type="Proteomes" id="UP000735302"/>
    </source>
</evidence>
<gene>
    <name evidence="2" type="ORF">PoB_000245400</name>
</gene>
<accession>A0AAV3Y151</accession>
<feature type="region of interest" description="Disordered" evidence="1">
    <location>
        <begin position="61"/>
        <end position="87"/>
    </location>
</feature>
<sequence length="87" mass="9852">MTGIHTRWFPMIPFPAARHLQHDLSLLCPLNAWKTSVVVRTRTSGKIPAAVRAGPLAMPHQHSLCDQREKKRNHYSAKIGGEECRKN</sequence>
<protein>
    <submittedName>
        <fullName evidence="2">Uncharacterized protein</fullName>
    </submittedName>
</protein>
<reference evidence="2 3" key="1">
    <citation type="journal article" date="2021" name="Elife">
        <title>Chloroplast acquisition without the gene transfer in kleptoplastic sea slugs, Plakobranchus ocellatus.</title>
        <authorList>
            <person name="Maeda T."/>
            <person name="Takahashi S."/>
            <person name="Yoshida T."/>
            <person name="Shimamura S."/>
            <person name="Takaki Y."/>
            <person name="Nagai Y."/>
            <person name="Toyoda A."/>
            <person name="Suzuki Y."/>
            <person name="Arimoto A."/>
            <person name="Ishii H."/>
            <person name="Satoh N."/>
            <person name="Nishiyama T."/>
            <person name="Hasebe M."/>
            <person name="Maruyama T."/>
            <person name="Minagawa J."/>
            <person name="Obokata J."/>
            <person name="Shigenobu S."/>
        </authorList>
    </citation>
    <scope>NUCLEOTIDE SEQUENCE [LARGE SCALE GENOMIC DNA]</scope>
</reference>
<evidence type="ECO:0000256" key="1">
    <source>
        <dbReference type="SAM" id="MobiDB-lite"/>
    </source>
</evidence>
<organism evidence="2 3">
    <name type="scientific">Plakobranchus ocellatus</name>
    <dbReference type="NCBI Taxonomy" id="259542"/>
    <lineage>
        <taxon>Eukaryota</taxon>
        <taxon>Metazoa</taxon>
        <taxon>Spiralia</taxon>
        <taxon>Lophotrochozoa</taxon>
        <taxon>Mollusca</taxon>
        <taxon>Gastropoda</taxon>
        <taxon>Heterobranchia</taxon>
        <taxon>Euthyneura</taxon>
        <taxon>Panpulmonata</taxon>
        <taxon>Sacoglossa</taxon>
        <taxon>Placobranchoidea</taxon>
        <taxon>Plakobranchidae</taxon>
        <taxon>Plakobranchus</taxon>
    </lineage>
</organism>
<comment type="caution">
    <text evidence="2">The sequence shown here is derived from an EMBL/GenBank/DDBJ whole genome shotgun (WGS) entry which is preliminary data.</text>
</comment>